<evidence type="ECO:0000313" key="3">
    <source>
        <dbReference type="Proteomes" id="UP001652661"/>
    </source>
</evidence>
<accession>A0A6P4IZB9</accession>
<evidence type="ECO:0000313" key="5">
    <source>
        <dbReference type="RefSeq" id="XP_017033926.1"/>
    </source>
</evidence>
<dbReference type="GeneID" id="108082858"/>
<sequence length="172" mass="19670">MPRGKYVNHKGRCRQFTSSDQLQQELGMIMDKDKVQGLSQDEGEANINLGDLSDYDNEYLPEKKSIRGIHNLIEVFNPNRMPHDQQIVSQKDNARDERKQRQGPRKSQVQADLERLFIVRKEREAAAERRLAAKKAAAEADALRLVFSLKKLTKQCPVDEMNSPKGLALRGK</sequence>
<dbReference type="InterPro" id="IPR039876">
    <property type="entry name" value="HAP28"/>
</dbReference>
<dbReference type="Proteomes" id="UP001652661">
    <property type="component" value="Chromosome 2L"/>
</dbReference>
<feature type="region of interest" description="Disordered" evidence="1">
    <location>
        <begin position="79"/>
        <end position="109"/>
    </location>
</feature>
<reference evidence="3" key="2">
    <citation type="submission" date="2025-05" db="UniProtKB">
        <authorList>
            <consortium name="RefSeq"/>
        </authorList>
    </citation>
    <scope>NUCLEOTIDE SEQUENCE [LARGE SCALE GENOMIC DNA]</scope>
    <source>
        <strain evidence="3">14028-0561.14</strain>
    </source>
</reference>
<evidence type="ECO:0000256" key="1">
    <source>
        <dbReference type="SAM" id="MobiDB-lite"/>
    </source>
</evidence>
<organism evidence="3 5">
    <name type="scientific">Drosophila kikkawai</name>
    <name type="common">Fruit fly</name>
    <dbReference type="NCBI Taxonomy" id="30033"/>
    <lineage>
        <taxon>Eukaryota</taxon>
        <taxon>Metazoa</taxon>
        <taxon>Ecdysozoa</taxon>
        <taxon>Arthropoda</taxon>
        <taxon>Hexapoda</taxon>
        <taxon>Insecta</taxon>
        <taxon>Pterygota</taxon>
        <taxon>Neoptera</taxon>
        <taxon>Endopterygota</taxon>
        <taxon>Diptera</taxon>
        <taxon>Brachycera</taxon>
        <taxon>Muscomorpha</taxon>
        <taxon>Ephydroidea</taxon>
        <taxon>Drosophilidae</taxon>
        <taxon>Drosophila</taxon>
        <taxon>Sophophora</taxon>
    </lineage>
</organism>
<dbReference type="AlphaFoldDB" id="A0A6P4IZB9"/>
<name>A0A6P4IZB9_DROKI</name>
<dbReference type="OMA" id="DNARDER"/>
<reference evidence="5" key="1">
    <citation type="submission" date="2025-04" db="UniProtKB">
        <authorList>
            <consortium name="RefSeq"/>
        </authorList>
    </citation>
    <scope>IDENTIFICATION</scope>
</reference>
<dbReference type="RefSeq" id="XP_017033926.1">
    <property type="nucleotide sequence ID" value="XM_017178437.1"/>
</dbReference>
<evidence type="ECO:0000259" key="2">
    <source>
        <dbReference type="Pfam" id="PF10252"/>
    </source>
</evidence>
<protein>
    <submittedName>
        <fullName evidence="4 5">28 kDa heat- and acid-stable phosphoprotein-like</fullName>
    </submittedName>
</protein>
<proteinExistence type="predicted"/>
<dbReference type="RefSeq" id="XP_017033924.1">
    <property type="nucleotide sequence ID" value="XM_017178435.1"/>
</dbReference>
<dbReference type="PANTHER" id="PTHR22055">
    <property type="entry name" value="28 KDA HEAT- AND ACID-STABLE PHOSPHOPROTEIN PDGF-ASSOCIATED PROTEIN"/>
    <property type="match status" value="1"/>
</dbReference>
<dbReference type="InterPro" id="IPR019380">
    <property type="entry name" value="Casein_kinase_sb_PP28"/>
</dbReference>
<evidence type="ECO:0000313" key="4">
    <source>
        <dbReference type="RefSeq" id="XP_017033924.1"/>
    </source>
</evidence>
<dbReference type="Pfam" id="PF10252">
    <property type="entry name" value="PP28"/>
    <property type="match status" value="1"/>
</dbReference>
<gene>
    <name evidence="4 5" type="primary">LOC108082858</name>
</gene>
<feature type="domain" description="Casein kinase substrate phosphoprotein PP28" evidence="2">
    <location>
        <begin position="86"/>
        <end position="135"/>
    </location>
</feature>
<dbReference type="OrthoDB" id="7867733at2759"/>
<keyword evidence="3" id="KW-1185">Reference proteome</keyword>